<dbReference type="GO" id="GO:1901135">
    <property type="term" value="P:carbohydrate derivative metabolic process"/>
    <property type="evidence" value="ECO:0007669"/>
    <property type="project" value="InterPro"/>
</dbReference>
<dbReference type="PANTHER" id="PTHR30390:SF8">
    <property type="entry name" value="SUGAR ISOMERASE (SIS)"/>
    <property type="match status" value="1"/>
</dbReference>
<feature type="domain" description="SIS" evidence="1">
    <location>
        <begin position="2"/>
        <end position="164"/>
    </location>
</feature>
<organism evidence="2">
    <name type="scientific">marine metagenome</name>
    <dbReference type="NCBI Taxonomy" id="408172"/>
    <lineage>
        <taxon>unclassified sequences</taxon>
        <taxon>metagenomes</taxon>
        <taxon>ecological metagenomes</taxon>
    </lineage>
</organism>
<dbReference type="InterPro" id="IPR046348">
    <property type="entry name" value="SIS_dom_sf"/>
</dbReference>
<accession>A0A383B8B0</accession>
<gene>
    <name evidence="2" type="ORF">METZ01_LOCUS469211</name>
</gene>
<dbReference type="Gene3D" id="3.40.50.10490">
    <property type="entry name" value="Glucose-6-phosphate isomerase like protein, domain 1"/>
    <property type="match status" value="1"/>
</dbReference>
<reference evidence="2" key="1">
    <citation type="submission" date="2018-05" db="EMBL/GenBank/DDBJ databases">
        <authorList>
            <person name="Lanie J.A."/>
            <person name="Ng W.-L."/>
            <person name="Kazmierczak K.M."/>
            <person name="Andrzejewski T.M."/>
            <person name="Davidsen T.M."/>
            <person name="Wayne K.J."/>
            <person name="Tettelin H."/>
            <person name="Glass J.I."/>
            <person name="Rusch D."/>
            <person name="Podicherti R."/>
            <person name="Tsui H.-C.T."/>
            <person name="Winkler M.E."/>
        </authorList>
    </citation>
    <scope>NUCLEOTIDE SEQUENCE</scope>
</reference>
<dbReference type="InterPro" id="IPR001347">
    <property type="entry name" value="SIS_dom"/>
</dbReference>
<dbReference type="EMBL" id="UINC01198413">
    <property type="protein sequence ID" value="SVE16357.1"/>
    <property type="molecule type" value="Genomic_DNA"/>
</dbReference>
<dbReference type="GO" id="GO:0097367">
    <property type="term" value="F:carbohydrate derivative binding"/>
    <property type="evidence" value="ECO:0007669"/>
    <property type="project" value="InterPro"/>
</dbReference>
<dbReference type="AlphaFoldDB" id="A0A383B8B0"/>
<dbReference type="PANTHER" id="PTHR30390">
    <property type="entry name" value="SEDOHEPTULOSE 7-PHOSPHATE ISOMERASE / DNAA INITIATOR-ASSOCIATING FACTOR FOR REPLICATION INITIATION"/>
    <property type="match status" value="1"/>
</dbReference>
<dbReference type="CDD" id="cd05006">
    <property type="entry name" value="SIS_GmhA"/>
    <property type="match status" value="1"/>
</dbReference>
<protein>
    <recommendedName>
        <fullName evidence="1">SIS domain-containing protein</fullName>
    </recommendedName>
</protein>
<evidence type="ECO:0000259" key="1">
    <source>
        <dbReference type="PROSITE" id="PS51464"/>
    </source>
</evidence>
<feature type="non-terminal residue" evidence="2">
    <location>
        <position position="1"/>
    </location>
</feature>
<dbReference type="PROSITE" id="PS51464">
    <property type="entry name" value="SIS"/>
    <property type="match status" value="1"/>
</dbReference>
<name>A0A383B8B0_9ZZZZ</name>
<dbReference type="Pfam" id="PF13580">
    <property type="entry name" value="SIS_2"/>
    <property type="match status" value="1"/>
</dbReference>
<proteinExistence type="predicted"/>
<dbReference type="SUPFAM" id="SSF53697">
    <property type="entry name" value="SIS domain"/>
    <property type="match status" value="1"/>
</dbReference>
<evidence type="ECO:0000313" key="2">
    <source>
        <dbReference type="EMBL" id="SVE16357.1"/>
    </source>
</evidence>
<sequence>VILQHLYESDGTLYVCGNGGSASISNHLACDHGKLLASDTDLLPRVQSLAANIEVITAIANDISYDEVFVHQLRLLAVKGDVLMTISSSGNSENVVRAATWAKNKGLEIIALTGFNGGRTAKLATVNLHVDGDNYGIIEDVHQSLMHLMGQYMRHARMSEDLIKDRRF</sequence>
<dbReference type="InterPro" id="IPR050099">
    <property type="entry name" value="SIS_GmhA/DiaA_subfam"/>
</dbReference>
<dbReference type="InterPro" id="IPR035461">
    <property type="entry name" value="GmhA/DiaA"/>
</dbReference>